<reference evidence="2 3" key="1">
    <citation type="submission" date="2022-06" db="EMBL/GenBank/DDBJ databases">
        <title>Pseudarthrobacter sp. strain RMG13 Genome sequencing and assembly.</title>
        <authorList>
            <person name="Kim I."/>
        </authorList>
    </citation>
    <scope>NUCLEOTIDE SEQUENCE [LARGE SCALE GENOMIC DNA]</scope>
    <source>
        <strain evidence="2 3">RMG13</strain>
    </source>
</reference>
<dbReference type="Proteomes" id="UP001524318">
    <property type="component" value="Unassembled WGS sequence"/>
</dbReference>
<evidence type="ECO:0000256" key="1">
    <source>
        <dbReference type="SAM" id="Coils"/>
    </source>
</evidence>
<name>A0ABT1LMQ4_9MICC</name>
<evidence type="ECO:0008006" key="4">
    <source>
        <dbReference type="Google" id="ProtNLM"/>
    </source>
</evidence>
<proteinExistence type="predicted"/>
<comment type="caution">
    <text evidence="2">The sequence shown here is derived from an EMBL/GenBank/DDBJ whole genome shotgun (WGS) entry which is preliminary data.</text>
</comment>
<gene>
    <name evidence="2" type="ORF">NFC73_05240</name>
</gene>
<evidence type="ECO:0000313" key="3">
    <source>
        <dbReference type="Proteomes" id="UP001524318"/>
    </source>
</evidence>
<evidence type="ECO:0000313" key="2">
    <source>
        <dbReference type="EMBL" id="MCP8999144.1"/>
    </source>
</evidence>
<organism evidence="2 3">
    <name type="scientific">Pseudarthrobacter humi</name>
    <dbReference type="NCBI Taxonomy" id="2952523"/>
    <lineage>
        <taxon>Bacteria</taxon>
        <taxon>Bacillati</taxon>
        <taxon>Actinomycetota</taxon>
        <taxon>Actinomycetes</taxon>
        <taxon>Micrococcales</taxon>
        <taxon>Micrococcaceae</taxon>
        <taxon>Pseudarthrobacter</taxon>
    </lineage>
</organism>
<keyword evidence="1" id="KW-0175">Coiled coil</keyword>
<feature type="coiled-coil region" evidence="1">
    <location>
        <begin position="96"/>
        <end position="130"/>
    </location>
</feature>
<dbReference type="EMBL" id="JANCLV010000002">
    <property type="protein sequence ID" value="MCP8999144.1"/>
    <property type="molecule type" value="Genomic_DNA"/>
</dbReference>
<accession>A0ABT1LMQ4</accession>
<protein>
    <recommendedName>
        <fullName evidence="4">Excalibur calcium-binding domain-containing protein</fullName>
    </recommendedName>
</protein>
<dbReference type="RefSeq" id="WP_254748197.1">
    <property type="nucleotide sequence ID" value="NZ_JANCLV010000002.1"/>
</dbReference>
<keyword evidence="3" id="KW-1185">Reference proteome</keyword>
<sequence length="208" mass="20171">MVISATACGGQSAASISTSLASESASATATPTPTAPAASACLTENATEKYLPKIFICTKTDAGKLQWMEQSESKRVTDTRAAAKVAAEKAAADKAAQDAAAKAAAEQAAAEAARQEAAAAEAARQQQAAAAAAAAAAAQVPAPVRPAAPAAPSGCDSNYAGACVPIASDVDCAGGSGNGPAYVRGPVTVVGSDIYGLDRNGDGVGCEG</sequence>